<sequence length="114" mass="13409">MFPARLYSIRKVNASRSKRRPRANNISSYPWEEKADAKFIARQDSLGRPPVRIKYIPTLAFTIARRRSPASRPNKPPGKNWAQAFGKRHPEIQAKRIRSINWKCHEIYMYDKVT</sequence>
<feature type="non-terminal residue" evidence="2">
    <location>
        <position position="114"/>
    </location>
</feature>
<evidence type="ECO:0000256" key="1">
    <source>
        <dbReference type="SAM" id="MobiDB-lite"/>
    </source>
</evidence>
<gene>
    <name evidence="2" type="ORF">T440DRAFT_410947</name>
</gene>
<keyword evidence="3" id="KW-1185">Reference proteome</keyword>
<evidence type="ECO:0008006" key="4">
    <source>
        <dbReference type="Google" id="ProtNLM"/>
    </source>
</evidence>
<dbReference type="OrthoDB" id="3937230at2759"/>
<proteinExistence type="predicted"/>
<dbReference type="AlphaFoldDB" id="A0A6A7ALP3"/>
<evidence type="ECO:0000313" key="3">
    <source>
        <dbReference type="Proteomes" id="UP000799423"/>
    </source>
</evidence>
<organism evidence="2 3">
    <name type="scientific">Plenodomus tracheiphilus IPT5</name>
    <dbReference type="NCBI Taxonomy" id="1408161"/>
    <lineage>
        <taxon>Eukaryota</taxon>
        <taxon>Fungi</taxon>
        <taxon>Dikarya</taxon>
        <taxon>Ascomycota</taxon>
        <taxon>Pezizomycotina</taxon>
        <taxon>Dothideomycetes</taxon>
        <taxon>Pleosporomycetidae</taxon>
        <taxon>Pleosporales</taxon>
        <taxon>Pleosporineae</taxon>
        <taxon>Leptosphaeriaceae</taxon>
        <taxon>Plenodomus</taxon>
    </lineage>
</organism>
<dbReference type="Proteomes" id="UP000799423">
    <property type="component" value="Unassembled WGS sequence"/>
</dbReference>
<accession>A0A6A7ALP3</accession>
<feature type="region of interest" description="Disordered" evidence="1">
    <location>
        <begin position="66"/>
        <end position="88"/>
    </location>
</feature>
<evidence type="ECO:0000313" key="2">
    <source>
        <dbReference type="EMBL" id="KAF2844031.1"/>
    </source>
</evidence>
<name>A0A6A7ALP3_9PLEO</name>
<reference evidence="2" key="1">
    <citation type="submission" date="2020-01" db="EMBL/GenBank/DDBJ databases">
        <authorList>
            <consortium name="DOE Joint Genome Institute"/>
            <person name="Haridas S."/>
            <person name="Albert R."/>
            <person name="Binder M."/>
            <person name="Bloem J."/>
            <person name="Labutti K."/>
            <person name="Salamov A."/>
            <person name="Andreopoulos B."/>
            <person name="Baker S.E."/>
            <person name="Barry K."/>
            <person name="Bills G."/>
            <person name="Bluhm B.H."/>
            <person name="Cannon C."/>
            <person name="Castanera R."/>
            <person name="Culley D.E."/>
            <person name="Daum C."/>
            <person name="Ezra D."/>
            <person name="Gonzalez J.B."/>
            <person name="Henrissat B."/>
            <person name="Kuo A."/>
            <person name="Liang C."/>
            <person name="Lipzen A."/>
            <person name="Lutzoni F."/>
            <person name="Magnuson J."/>
            <person name="Mondo S."/>
            <person name="Nolan M."/>
            <person name="Ohm R."/>
            <person name="Pangilinan J."/>
            <person name="Park H.-J."/>
            <person name="Ramirez L."/>
            <person name="Alfaro M."/>
            <person name="Sun H."/>
            <person name="Tritt A."/>
            <person name="Yoshinaga Y."/>
            <person name="Zwiers L.-H."/>
            <person name="Turgeon B.G."/>
            <person name="Goodwin S.B."/>
            <person name="Spatafora J.W."/>
            <person name="Crous P.W."/>
            <person name="Grigoriev I.V."/>
        </authorList>
    </citation>
    <scope>NUCLEOTIDE SEQUENCE</scope>
    <source>
        <strain evidence="2">IPT5</strain>
    </source>
</reference>
<dbReference type="EMBL" id="MU006433">
    <property type="protein sequence ID" value="KAF2844031.1"/>
    <property type="molecule type" value="Genomic_DNA"/>
</dbReference>
<protein>
    <recommendedName>
        <fullName evidence="4">HTH CENPB-type domain-containing protein</fullName>
    </recommendedName>
</protein>